<dbReference type="AlphaFoldDB" id="A0AAD6NRN2"/>
<evidence type="ECO:0000256" key="2">
    <source>
        <dbReference type="ARBA" id="ARBA00004370"/>
    </source>
</evidence>
<keyword evidence="7" id="KW-0812">Transmembrane</keyword>
<dbReference type="FunFam" id="1.10.8.60:FF:000061">
    <property type="entry name" value="Probable inactive ATP-dependent zinc metalloprotease FTSHI 4, chloroplastic"/>
    <property type="match status" value="1"/>
</dbReference>
<evidence type="ECO:0000256" key="9">
    <source>
        <dbReference type="ARBA" id="ARBA00022801"/>
    </source>
</evidence>
<dbReference type="PROSITE" id="PS00674">
    <property type="entry name" value="AAA"/>
    <property type="match status" value="1"/>
</dbReference>
<dbReference type="Proteomes" id="UP001162972">
    <property type="component" value="Chromosome 4"/>
</dbReference>
<keyword evidence="13" id="KW-0472">Membrane</keyword>
<evidence type="ECO:0000256" key="1">
    <source>
        <dbReference type="ARBA" id="ARBA00004229"/>
    </source>
</evidence>
<dbReference type="EMBL" id="JAPFFJ010000018">
    <property type="protein sequence ID" value="KAJ6402625.1"/>
    <property type="molecule type" value="Genomic_DNA"/>
</dbReference>
<protein>
    <submittedName>
        <fullName evidence="17">Uncharacterized protein</fullName>
    </submittedName>
</protein>
<proteinExistence type="inferred from homology"/>
<keyword evidence="11" id="KW-0809">Transit peptide</keyword>
<dbReference type="Pfam" id="PF00004">
    <property type="entry name" value="AAA"/>
    <property type="match status" value="1"/>
</dbReference>
<keyword evidence="8 14" id="KW-0547">Nucleotide-binding</keyword>
<dbReference type="InterPro" id="IPR003960">
    <property type="entry name" value="ATPase_AAA_CS"/>
</dbReference>
<dbReference type="GO" id="GO:0006508">
    <property type="term" value="P:proteolysis"/>
    <property type="evidence" value="ECO:0007669"/>
    <property type="project" value="UniProtKB-KW"/>
</dbReference>
<reference evidence="17 18" key="2">
    <citation type="journal article" date="2023" name="Int. J. Mol. Sci.">
        <title>De Novo Assembly and Annotation of 11 Diverse Shrub Willow (Salix) Genomes Reveals Novel Gene Organization in Sex-Linked Regions.</title>
        <authorList>
            <person name="Hyden B."/>
            <person name="Feng K."/>
            <person name="Yates T.B."/>
            <person name="Jawdy S."/>
            <person name="Cereghino C."/>
            <person name="Smart L.B."/>
            <person name="Muchero W."/>
        </authorList>
    </citation>
    <scope>NUCLEOTIDE SEQUENCE [LARGE SCALE GENOMIC DNA]</scope>
    <source>
        <tissue evidence="17">Shoot tip</tissue>
    </source>
</reference>
<gene>
    <name evidence="17" type="ORF">OIU84_014682</name>
</gene>
<name>A0AAD6NRN2_9ROSI</name>
<evidence type="ECO:0000256" key="11">
    <source>
        <dbReference type="ARBA" id="ARBA00022946"/>
    </source>
</evidence>
<dbReference type="GO" id="GO:0016887">
    <property type="term" value="F:ATP hydrolysis activity"/>
    <property type="evidence" value="ECO:0007669"/>
    <property type="project" value="InterPro"/>
</dbReference>
<dbReference type="GO" id="GO:0004176">
    <property type="term" value="F:ATP-dependent peptidase activity"/>
    <property type="evidence" value="ECO:0007669"/>
    <property type="project" value="TreeGrafter"/>
</dbReference>
<keyword evidence="12" id="KW-1133">Transmembrane helix</keyword>
<evidence type="ECO:0000256" key="6">
    <source>
        <dbReference type="ARBA" id="ARBA00022670"/>
    </source>
</evidence>
<comment type="caution">
    <text evidence="17">The sequence shown here is derived from an EMBL/GenBank/DDBJ whole genome shotgun (WGS) entry which is preliminary data.</text>
</comment>
<sequence>MFVGRGAARIRDLFNAARKSAPSIVFIDELDAVGGKRGRSFNDERDQTLNQLLTEMDGFESDMKVVVIAATNRPEALDPALCRPGRFSRKVVVGEPDEEGRRKILAVHLRGVPLDEDSDLICNLVASLTPGFVGADLANIINEAALLAARRGGDVVTREDVMEAIERAKFGIRDRQLRPSTISKELGKLFPWIPSLTGRIDTRQDDLQGPLGYQTLS</sequence>
<dbReference type="GO" id="GO:0005524">
    <property type="term" value="F:ATP binding"/>
    <property type="evidence" value="ECO:0007669"/>
    <property type="project" value="UniProtKB-KW"/>
</dbReference>
<dbReference type="Gene3D" id="3.40.50.300">
    <property type="entry name" value="P-loop containing nucleotide triphosphate hydrolases"/>
    <property type="match status" value="1"/>
</dbReference>
<evidence type="ECO:0000256" key="10">
    <source>
        <dbReference type="ARBA" id="ARBA00022840"/>
    </source>
</evidence>
<dbReference type="SUPFAM" id="SSF52540">
    <property type="entry name" value="P-loop containing nucleoside triphosphate hydrolases"/>
    <property type="match status" value="1"/>
</dbReference>
<evidence type="ECO:0000256" key="7">
    <source>
        <dbReference type="ARBA" id="ARBA00022692"/>
    </source>
</evidence>
<evidence type="ECO:0000256" key="13">
    <source>
        <dbReference type="ARBA" id="ARBA00023136"/>
    </source>
</evidence>
<evidence type="ECO:0000256" key="8">
    <source>
        <dbReference type="ARBA" id="ARBA00022741"/>
    </source>
</evidence>
<evidence type="ECO:0000256" key="12">
    <source>
        <dbReference type="ARBA" id="ARBA00022989"/>
    </source>
</evidence>
<comment type="similarity">
    <text evidence="3 14">Belongs to the AAA ATPase family.</text>
</comment>
<evidence type="ECO:0000313" key="18">
    <source>
        <dbReference type="Proteomes" id="UP001162972"/>
    </source>
</evidence>
<dbReference type="PANTHER" id="PTHR23076">
    <property type="entry name" value="METALLOPROTEASE M41 FTSH"/>
    <property type="match status" value="1"/>
</dbReference>
<keyword evidence="10 14" id="KW-0067">ATP-binding</keyword>
<reference evidence="17" key="1">
    <citation type="submission" date="2022-10" db="EMBL/GenBank/DDBJ databases">
        <authorList>
            <person name="Hyden B.L."/>
            <person name="Feng K."/>
            <person name="Yates T."/>
            <person name="Jawdy S."/>
            <person name="Smart L.B."/>
            <person name="Muchero W."/>
        </authorList>
    </citation>
    <scope>NUCLEOTIDE SEQUENCE</scope>
    <source>
        <tissue evidence="17">Shoot tip</tissue>
    </source>
</reference>
<evidence type="ECO:0000256" key="4">
    <source>
        <dbReference type="ARBA" id="ARBA00022528"/>
    </source>
</evidence>
<evidence type="ECO:0000256" key="3">
    <source>
        <dbReference type="ARBA" id="ARBA00006914"/>
    </source>
</evidence>
<accession>A0AAD6NRN2</accession>
<feature type="domain" description="ATPase AAA-type core" evidence="15">
    <location>
        <begin position="2"/>
        <end position="93"/>
    </location>
</feature>
<keyword evidence="4" id="KW-0150">Chloroplast</keyword>
<dbReference type="GO" id="GO:0009535">
    <property type="term" value="C:chloroplast thylakoid membrane"/>
    <property type="evidence" value="ECO:0007669"/>
    <property type="project" value="TreeGrafter"/>
</dbReference>
<dbReference type="InterPro" id="IPR041569">
    <property type="entry name" value="AAA_lid_3"/>
</dbReference>
<comment type="subcellular location">
    <subcellularLocation>
        <location evidence="2">Membrane</location>
    </subcellularLocation>
    <subcellularLocation>
        <location evidence="1">Plastid</location>
        <location evidence="1">Chloroplast</location>
    </subcellularLocation>
</comment>
<dbReference type="EMBL" id="JAPFFJ010000018">
    <property type="protein sequence ID" value="KAJ6402624.1"/>
    <property type="molecule type" value="Genomic_DNA"/>
</dbReference>
<dbReference type="InterPro" id="IPR027417">
    <property type="entry name" value="P-loop_NTPase"/>
</dbReference>
<keyword evidence="9" id="KW-0378">Hydrolase</keyword>
<evidence type="ECO:0000256" key="5">
    <source>
        <dbReference type="ARBA" id="ARBA00022640"/>
    </source>
</evidence>
<organism evidence="17 18">
    <name type="scientific">Salix udensis</name>
    <dbReference type="NCBI Taxonomy" id="889485"/>
    <lineage>
        <taxon>Eukaryota</taxon>
        <taxon>Viridiplantae</taxon>
        <taxon>Streptophyta</taxon>
        <taxon>Embryophyta</taxon>
        <taxon>Tracheophyta</taxon>
        <taxon>Spermatophyta</taxon>
        <taxon>Magnoliopsida</taxon>
        <taxon>eudicotyledons</taxon>
        <taxon>Gunneridae</taxon>
        <taxon>Pentapetalae</taxon>
        <taxon>rosids</taxon>
        <taxon>fabids</taxon>
        <taxon>Malpighiales</taxon>
        <taxon>Salicaceae</taxon>
        <taxon>Saliceae</taxon>
        <taxon>Salix</taxon>
    </lineage>
</organism>
<evidence type="ECO:0000259" key="15">
    <source>
        <dbReference type="Pfam" id="PF00004"/>
    </source>
</evidence>
<dbReference type="InterPro" id="IPR003959">
    <property type="entry name" value="ATPase_AAA_core"/>
</dbReference>
<keyword evidence="6" id="KW-0645">Protease</keyword>
<evidence type="ECO:0000256" key="14">
    <source>
        <dbReference type="RuleBase" id="RU003651"/>
    </source>
</evidence>
<evidence type="ECO:0000313" key="17">
    <source>
        <dbReference type="EMBL" id="KAJ6402625.1"/>
    </source>
</evidence>
<keyword evidence="18" id="KW-1185">Reference proteome</keyword>
<keyword evidence="5" id="KW-0934">Plastid</keyword>
<dbReference type="Pfam" id="PF17862">
    <property type="entry name" value="AAA_lid_3"/>
    <property type="match status" value="1"/>
</dbReference>
<dbReference type="Gene3D" id="1.10.8.60">
    <property type="match status" value="1"/>
</dbReference>
<feature type="domain" description="AAA ATPase AAA+ lid" evidence="16">
    <location>
        <begin position="125"/>
        <end position="163"/>
    </location>
</feature>
<dbReference type="PANTHER" id="PTHR23076:SF110">
    <property type="entry name" value="INACTIVE ATP-DEPENDENT ZINC METALLOPROTEASE FTSHI 3, CHLOROPLASTIC-RELATED"/>
    <property type="match status" value="1"/>
</dbReference>
<evidence type="ECO:0000259" key="16">
    <source>
        <dbReference type="Pfam" id="PF17862"/>
    </source>
</evidence>